<dbReference type="InterPro" id="IPR006059">
    <property type="entry name" value="SBP"/>
</dbReference>
<keyword evidence="2" id="KW-0813">Transport</keyword>
<sequence length="415" mass="42663">MKVNTKSALGLGALLVAGAVALTGCGGNAESGSGGDNGSDGAGAAGTLTIWVDANRATALKDVAAAFEEDKGVAVKLVTKDFSKIQEEFAAQVPTGKGPDITVGAHDWLGGFVQNGLVAPVDLGDKAAEFQSVAVSAFTDDGKVYGLPYAIENIALMRNADLVPEAPKSFDDMIAKGTAAGVQYPFVVGLDPANADPYHLYPFQTSFGNSVFAQNADGSYDGSKLTVGDETGVAFATWLGQQGKAGTINLNLTQDLSKEAFNSGKSPFILTGPWNVADAQAKGINIAVDPIPSAGGQPARPFVGVQGFYVNAKSENTLIANEFLTNYLATEDVQTALFEAGDRAPALTSAFEKASADPIVAGFGAVGKDGVPMPSIPEMGAVWEFWGVTEAAVIKGEDPAATWAKMTADIQAKLG</sequence>
<keyword evidence="7" id="KW-1185">Reference proteome</keyword>
<keyword evidence="3" id="KW-0762">Sugar transport</keyword>
<protein>
    <submittedName>
        <fullName evidence="6">Maltose ABC transporter substrate-binding protein</fullName>
    </submittedName>
</protein>
<accession>A0ABY3RQL0</accession>
<feature type="signal peptide" evidence="5">
    <location>
        <begin position="1"/>
        <end position="21"/>
    </location>
</feature>
<proteinExistence type="inferred from homology"/>
<dbReference type="EMBL" id="CP082781">
    <property type="protein sequence ID" value="UGS26373.1"/>
    <property type="molecule type" value="Genomic_DNA"/>
</dbReference>
<dbReference type="PANTHER" id="PTHR30061:SF50">
    <property type="entry name" value="MALTOSE_MALTODEXTRIN-BINDING PERIPLASMIC PROTEIN"/>
    <property type="match status" value="1"/>
</dbReference>
<keyword evidence="4 5" id="KW-0732">Signal</keyword>
<evidence type="ECO:0000256" key="4">
    <source>
        <dbReference type="ARBA" id="ARBA00022729"/>
    </source>
</evidence>
<evidence type="ECO:0000256" key="5">
    <source>
        <dbReference type="SAM" id="SignalP"/>
    </source>
</evidence>
<comment type="similarity">
    <text evidence="1">Belongs to the bacterial solute-binding protein 1 family.</text>
</comment>
<dbReference type="InterPro" id="IPR006060">
    <property type="entry name" value="Maltose/Cyclodextrin-bd"/>
</dbReference>
<dbReference type="PANTHER" id="PTHR30061">
    <property type="entry name" value="MALTOSE-BINDING PERIPLASMIC PROTEIN"/>
    <property type="match status" value="1"/>
</dbReference>
<feature type="chain" id="PRO_5046446468" evidence="5">
    <location>
        <begin position="22"/>
        <end position="415"/>
    </location>
</feature>
<evidence type="ECO:0000256" key="2">
    <source>
        <dbReference type="ARBA" id="ARBA00022448"/>
    </source>
</evidence>
<organism evidence="6 7">
    <name type="scientific">Microbacterium resistens</name>
    <dbReference type="NCBI Taxonomy" id="156977"/>
    <lineage>
        <taxon>Bacteria</taxon>
        <taxon>Bacillati</taxon>
        <taxon>Actinomycetota</taxon>
        <taxon>Actinomycetes</taxon>
        <taxon>Micrococcales</taxon>
        <taxon>Microbacteriaceae</taxon>
        <taxon>Microbacterium</taxon>
    </lineage>
</organism>
<dbReference type="SUPFAM" id="SSF53850">
    <property type="entry name" value="Periplasmic binding protein-like II"/>
    <property type="match status" value="1"/>
</dbReference>
<dbReference type="PRINTS" id="PR00181">
    <property type="entry name" value="MALTOSEBP"/>
</dbReference>
<dbReference type="Gene3D" id="3.40.190.10">
    <property type="entry name" value="Periplasmic binding protein-like II"/>
    <property type="match status" value="2"/>
</dbReference>
<dbReference type="RefSeq" id="WP_231820090.1">
    <property type="nucleotide sequence ID" value="NZ_CP082781.1"/>
</dbReference>
<reference evidence="6 7" key="1">
    <citation type="submission" date="2023-01" db="EMBL/GenBank/DDBJ databases">
        <title>Characterization of estradiol degrading bacteria Microbacterium sp. MZT7 and reveal degrading genes through genome analysis.</title>
        <authorList>
            <person name="Hao P."/>
            <person name="Gao Y."/>
        </authorList>
    </citation>
    <scope>NUCLEOTIDE SEQUENCE [LARGE SCALE GENOMIC DNA]</scope>
    <source>
        <strain evidence="6 7">MZT7</strain>
    </source>
</reference>
<dbReference type="Proteomes" id="UP001199642">
    <property type="component" value="Chromosome"/>
</dbReference>
<dbReference type="Pfam" id="PF13416">
    <property type="entry name" value="SBP_bac_8"/>
    <property type="match status" value="1"/>
</dbReference>
<gene>
    <name evidence="6" type="ORF">K8F61_17360</name>
</gene>
<evidence type="ECO:0000256" key="3">
    <source>
        <dbReference type="ARBA" id="ARBA00022597"/>
    </source>
</evidence>
<dbReference type="PROSITE" id="PS51257">
    <property type="entry name" value="PROKAR_LIPOPROTEIN"/>
    <property type="match status" value="1"/>
</dbReference>
<evidence type="ECO:0000256" key="1">
    <source>
        <dbReference type="ARBA" id="ARBA00008520"/>
    </source>
</evidence>
<evidence type="ECO:0000313" key="7">
    <source>
        <dbReference type="Proteomes" id="UP001199642"/>
    </source>
</evidence>
<dbReference type="CDD" id="cd13586">
    <property type="entry name" value="PBP2_Maltose_binding_like"/>
    <property type="match status" value="1"/>
</dbReference>
<evidence type="ECO:0000313" key="6">
    <source>
        <dbReference type="EMBL" id="UGS26373.1"/>
    </source>
</evidence>
<name>A0ABY3RQL0_9MICO</name>